<proteinExistence type="predicted"/>
<comment type="caution">
    <text evidence="1">The sequence shown here is derived from an EMBL/GenBank/DDBJ whole genome shotgun (WGS) entry which is preliminary data.</text>
</comment>
<evidence type="ECO:0000313" key="1">
    <source>
        <dbReference type="EMBL" id="KAJ9123907.1"/>
    </source>
</evidence>
<protein>
    <submittedName>
        <fullName evidence="1">Uncharacterized protein</fullName>
    </submittedName>
</protein>
<reference evidence="1" key="1">
    <citation type="submission" date="2023-04" db="EMBL/GenBank/DDBJ databases">
        <title>Draft Genome sequencing of Naganishia species isolated from polar environments using Oxford Nanopore Technology.</title>
        <authorList>
            <person name="Leo P."/>
            <person name="Venkateswaran K."/>
        </authorList>
    </citation>
    <scope>NUCLEOTIDE SEQUENCE</scope>
    <source>
        <strain evidence="1">MNA-CCFEE 5425</strain>
    </source>
</reference>
<accession>A0ACC2XIX1</accession>
<evidence type="ECO:0000313" key="2">
    <source>
        <dbReference type="Proteomes" id="UP001243375"/>
    </source>
</evidence>
<name>A0ACC2XIX1_9TREE</name>
<sequence>MADDNRKRSSSQDDKNRGGFVEFDYIPFEDIEWGETLGSGSFGCVYKGTYLGIDIALKEILPSNEYDVDLKGENLLITGNERIKITDFGFARIAARDEAEMKRMSYCGTDGYMSPEILLGFDFDERTDVFSLGVIFAEIISRTLVDAGNAFTRFPPFFTLEEDEVRERANEGCPPDWINLAIHCTASKPEDRPSMKEVLERLKRIEVDITSKLPLGRDEHIGSIKIISPPVKIPHHLRNLFSKGSTMESTTDSRHPHADQQEGEEVLDDDPEEDDVVEMLQGSTGRGHASREVTSWRTARWEEPREQKQSVMELFQSGPLPVEPSRHLPGGYPAGLALPLEPTAVDTSSVMTIRPLQAAEPQTTIGIEQNSSASPPAARRDNQLTDGAASVYHEALSTVLESRFDEAQSSAIGTSDPAAELGLSGNAPTTPTAILPVSIKAGSSADGVHRFTIVNQKALRKVEAVKAKKQSACTFSAGHICLLDGAD</sequence>
<gene>
    <name evidence="1" type="ORF">QFC22_000697</name>
</gene>
<keyword evidence="2" id="KW-1185">Reference proteome</keyword>
<dbReference type="EMBL" id="JASBWU010000002">
    <property type="protein sequence ID" value="KAJ9123907.1"/>
    <property type="molecule type" value="Genomic_DNA"/>
</dbReference>
<dbReference type="Proteomes" id="UP001243375">
    <property type="component" value="Unassembled WGS sequence"/>
</dbReference>
<organism evidence="1 2">
    <name type="scientific">Naganishia vaughanmartiniae</name>
    <dbReference type="NCBI Taxonomy" id="1424756"/>
    <lineage>
        <taxon>Eukaryota</taxon>
        <taxon>Fungi</taxon>
        <taxon>Dikarya</taxon>
        <taxon>Basidiomycota</taxon>
        <taxon>Agaricomycotina</taxon>
        <taxon>Tremellomycetes</taxon>
        <taxon>Filobasidiales</taxon>
        <taxon>Filobasidiaceae</taxon>
        <taxon>Naganishia</taxon>
    </lineage>
</organism>